<dbReference type="SMART" id="SM00304">
    <property type="entry name" value="HAMP"/>
    <property type="match status" value="1"/>
</dbReference>
<feature type="transmembrane region" description="Helical" evidence="12">
    <location>
        <begin position="12"/>
        <end position="34"/>
    </location>
</feature>
<evidence type="ECO:0000259" key="14">
    <source>
        <dbReference type="PROSITE" id="PS50885"/>
    </source>
</evidence>
<reference evidence="15 16" key="1">
    <citation type="submission" date="2020-05" db="EMBL/GenBank/DDBJ databases">
        <title>Whole genome sequencing and identification of novel metabolites from Paenibacillus alvei strain JR949.</title>
        <authorList>
            <person name="Rajendhran J."/>
            <person name="Sree Pranav P."/>
            <person name="Mahalakshmi B."/>
            <person name="Karthikeyan R."/>
        </authorList>
    </citation>
    <scope>NUCLEOTIDE SEQUENCE [LARGE SCALE GENOMIC DNA]</scope>
    <source>
        <strain evidence="15 16">JR949</strain>
    </source>
</reference>
<dbReference type="GO" id="GO:0005524">
    <property type="term" value="F:ATP binding"/>
    <property type="evidence" value="ECO:0007669"/>
    <property type="project" value="UniProtKB-KW"/>
</dbReference>
<dbReference type="Pfam" id="PF00672">
    <property type="entry name" value="HAMP"/>
    <property type="match status" value="1"/>
</dbReference>
<evidence type="ECO:0000256" key="9">
    <source>
        <dbReference type="ARBA" id="ARBA00022840"/>
    </source>
</evidence>
<keyword evidence="8 15" id="KW-0418">Kinase</keyword>
<dbReference type="CDD" id="cd00082">
    <property type="entry name" value="HisKA"/>
    <property type="match status" value="1"/>
</dbReference>
<evidence type="ECO:0000256" key="7">
    <source>
        <dbReference type="ARBA" id="ARBA00022741"/>
    </source>
</evidence>
<dbReference type="Pfam" id="PF02518">
    <property type="entry name" value="HATPase_c"/>
    <property type="match status" value="1"/>
</dbReference>
<dbReference type="InterPro" id="IPR005467">
    <property type="entry name" value="His_kinase_dom"/>
</dbReference>
<evidence type="ECO:0000256" key="10">
    <source>
        <dbReference type="ARBA" id="ARBA00023012"/>
    </source>
</evidence>
<dbReference type="Gene3D" id="1.10.287.130">
    <property type="match status" value="1"/>
</dbReference>
<gene>
    <name evidence="15" type="ORF">HMI46_24400</name>
</gene>
<dbReference type="GO" id="GO:0007234">
    <property type="term" value="P:osmosensory signaling via phosphorelay pathway"/>
    <property type="evidence" value="ECO:0007669"/>
    <property type="project" value="TreeGrafter"/>
</dbReference>
<evidence type="ECO:0000313" key="16">
    <source>
        <dbReference type="Proteomes" id="UP000552038"/>
    </source>
</evidence>
<dbReference type="PROSITE" id="PS50109">
    <property type="entry name" value="HIS_KIN"/>
    <property type="match status" value="1"/>
</dbReference>
<keyword evidence="9" id="KW-0067">ATP-binding</keyword>
<accession>A0AAP7DK98</accession>
<dbReference type="Proteomes" id="UP000552038">
    <property type="component" value="Unassembled WGS sequence"/>
</dbReference>
<keyword evidence="12" id="KW-1133">Transmembrane helix</keyword>
<keyword evidence="7" id="KW-0547">Nucleotide-binding</keyword>
<evidence type="ECO:0000259" key="13">
    <source>
        <dbReference type="PROSITE" id="PS50109"/>
    </source>
</evidence>
<dbReference type="FunFam" id="3.30.565.10:FF:000006">
    <property type="entry name" value="Sensor histidine kinase WalK"/>
    <property type="match status" value="1"/>
</dbReference>
<evidence type="ECO:0000256" key="11">
    <source>
        <dbReference type="ARBA" id="ARBA00023136"/>
    </source>
</evidence>
<dbReference type="SMART" id="SM00387">
    <property type="entry name" value="HATPase_c"/>
    <property type="match status" value="1"/>
</dbReference>
<dbReference type="PANTHER" id="PTHR42878:SF7">
    <property type="entry name" value="SENSOR HISTIDINE KINASE GLRK"/>
    <property type="match status" value="1"/>
</dbReference>
<dbReference type="Pfam" id="PF00512">
    <property type="entry name" value="HisKA"/>
    <property type="match status" value="1"/>
</dbReference>
<dbReference type="InterPro" id="IPR004358">
    <property type="entry name" value="Sig_transdc_His_kin-like_C"/>
</dbReference>
<dbReference type="PRINTS" id="PR00344">
    <property type="entry name" value="BCTRLSENSOR"/>
</dbReference>
<evidence type="ECO:0000256" key="4">
    <source>
        <dbReference type="ARBA" id="ARBA00022475"/>
    </source>
</evidence>
<dbReference type="InterPro" id="IPR003660">
    <property type="entry name" value="HAMP_dom"/>
</dbReference>
<dbReference type="FunFam" id="1.10.287.130:FF:000001">
    <property type="entry name" value="Two-component sensor histidine kinase"/>
    <property type="match status" value="1"/>
</dbReference>
<dbReference type="InterPro" id="IPR003594">
    <property type="entry name" value="HATPase_dom"/>
</dbReference>
<dbReference type="InterPro" id="IPR050351">
    <property type="entry name" value="BphY/WalK/GraS-like"/>
</dbReference>
<keyword evidence="12" id="KW-0812">Transmembrane</keyword>
<evidence type="ECO:0000256" key="8">
    <source>
        <dbReference type="ARBA" id="ARBA00022777"/>
    </source>
</evidence>
<keyword evidence="5" id="KW-0597">Phosphoprotein</keyword>
<evidence type="ECO:0000256" key="5">
    <source>
        <dbReference type="ARBA" id="ARBA00022553"/>
    </source>
</evidence>
<feature type="domain" description="Histidine kinase" evidence="13">
    <location>
        <begin position="248"/>
        <end position="462"/>
    </location>
</feature>
<evidence type="ECO:0000313" key="15">
    <source>
        <dbReference type="EMBL" id="NOJ73658.1"/>
    </source>
</evidence>
<dbReference type="EC" id="2.7.13.3" evidence="3"/>
<dbReference type="PROSITE" id="PS50885">
    <property type="entry name" value="HAMP"/>
    <property type="match status" value="1"/>
</dbReference>
<dbReference type="EMBL" id="JABFOR010000052">
    <property type="protein sequence ID" value="NOJ73658.1"/>
    <property type="molecule type" value="Genomic_DNA"/>
</dbReference>
<dbReference type="RefSeq" id="WP_171419391.1">
    <property type="nucleotide sequence ID" value="NZ_JABFOR010000052.1"/>
</dbReference>
<comment type="subcellular location">
    <subcellularLocation>
        <location evidence="2">Cell membrane</location>
        <topology evidence="2">Multi-pass membrane protein</topology>
    </subcellularLocation>
</comment>
<dbReference type="SUPFAM" id="SSF47384">
    <property type="entry name" value="Homodimeric domain of signal transducing histidine kinase"/>
    <property type="match status" value="1"/>
</dbReference>
<dbReference type="Gene3D" id="3.30.565.10">
    <property type="entry name" value="Histidine kinase-like ATPase, C-terminal domain"/>
    <property type="match status" value="1"/>
</dbReference>
<protein>
    <recommendedName>
        <fullName evidence="3">histidine kinase</fullName>
        <ecNumber evidence="3">2.7.13.3</ecNumber>
    </recommendedName>
</protein>
<evidence type="ECO:0000256" key="12">
    <source>
        <dbReference type="SAM" id="Phobius"/>
    </source>
</evidence>
<dbReference type="Gene3D" id="6.10.340.10">
    <property type="match status" value="1"/>
</dbReference>
<dbReference type="SUPFAM" id="SSF158472">
    <property type="entry name" value="HAMP domain-like"/>
    <property type="match status" value="1"/>
</dbReference>
<dbReference type="PANTHER" id="PTHR42878">
    <property type="entry name" value="TWO-COMPONENT HISTIDINE KINASE"/>
    <property type="match status" value="1"/>
</dbReference>
<dbReference type="InterPro" id="IPR036097">
    <property type="entry name" value="HisK_dim/P_sf"/>
</dbReference>
<evidence type="ECO:0000256" key="3">
    <source>
        <dbReference type="ARBA" id="ARBA00012438"/>
    </source>
</evidence>
<organism evidence="15 16">
    <name type="scientific">Paenibacillus alvei</name>
    <name type="common">Bacillus alvei</name>
    <dbReference type="NCBI Taxonomy" id="44250"/>
    <lineage>
        <taxon>Bacteria</taxon>
        <taxon>Bacillati</taxon>
        <taxon>Bacillota</taxon>
        <taxon>Bacilli</taxon>
        <taxon>Bacillales</taxon>
        <taxon>Paenibacillaceae</taxon>
        <taxon>Paenibacillus</taxon>
    </lineage>
</organism>
<dbReference type="GO" id="GO:0005886">
    <property type="term" value="C:plasma membrane"/>
    <property type="evidence" value="ECO:0007669"/>
    <property type="project" value="UniProtKB-SubCell"/>
</dbReference>
<dbReference type="GO" id="GO:0000156">
    <property type="term" value="F:phosphorelay response regulator activity"/>
    <property type="evidence" value="ECO:0007669"/>
    <property type="project" value="TreeGrafter"/>
</dbReference>
<name>A0AAP7DK98_PAEAL</name>
<comment type="catalytic activity">
    <reaction evidence="1">
        <text>ATP + protein L-histidine = ADP + protein N-phospho-L-histidine.</text>
        <dbReference type="EC" id="2.7.13.3"/>
    </reaction>
</comment>
<keyword evidence="11 12" id="KW-0472">Membrane</keyword>
<dbReference type="CDD" id="cd06225">
    <property type="entry name" value="HAMP"/>
    <property type="match status" value="1"/>
</dbReference>
<dbReference type="SUPFAM" id="SSF55874">
    <property type="entry name" value="ATPase domain of HSP90 chaperone/DNA topoisomerase II/histidine kinase"/>
    <property type="match status" value="1"/>
</dbReference>
<evidence type="ECO:0000256" key="1">
    <source>
        <dbReference type="ARBA" id="ARBA00000085"/>
    </source>
</evidence>
<keyword evidence="6" id="KW-0808">Transferase</keyword>
<keyword evidence="10" id="KW-0902">Two-component regulatory system</keyword>
<dbReference type="InterPro" id="IPR003661">
    <property type="entry name" value="HisK_dim/P_dom"/>
</dbReference>
<dbReference type="SMART" id="SM00388">
    <property type="entry name" value="HisKA"/>
    <property type="match status" value="1"/>
</dbReference>
<evidence type="ECO:0000256" key="6">
    <source>
        <dbReference type="ARBA" id="ARBA00022679"/>
    </source>
</evidence>
<feature type="transmembrane region" description="Helical" evidence="12">
    <location>
        <begin position="163"/>
        <end position="186"/>
    </location>
</feature>
<dbReference type="GO" id="GO:0030295">
    <property type="term" value="F:protein kinase activator activity"/>
    <property type="evidence" value="ECO:0007669"/>
    <property type="project" value="TreeGrafter"/>
</dbReference>
<feature type="domain" description="HAMP" evidence="14">
    <location>
        <begin position="188"/>
        <end position="240"/>
    </location>
</feature>
<dbReference type="AlphaFoldDB" id="A0AAP7DK98"/>
<dbReference type="InterPro" id="IPR036890">
    <property type="entry name" value="HATPase_C_sf"/>
</dbReference>
<keyword evidence="4" id="KW-1003">Cell membrane</keyword>
<comment type="caution">
    <text evidence="15">The sequence shown here is derived from an EMBL/GenBank/DDBJ whole genome shotgun (WGS) entry which is preliminary data.</text>
</comment>
<proteinExistence type="predicted"/>
<sequence length="471" mass="52039">MSIQQRLVGSYLAVILATVCILEVILITSVNYYYHYNVERALMNQAEISASFFQQYFSEEEVNEQAERLVRAFSQHTSGQVQILDAAGHMIQDSFGARSGISFIKYADVQQASGGAAGTWRGVDGDTNENIVAVSYPLQSKGKTVGIVRFISSLTGTIEAIRYVSGLIIVAGVLVVLIVAMLSLFISRTITNSIKELTKAAEQMADGNFSVRAKKYYRDELGTLADTMNAMASRISRNDQHKNEFISSVSHEIRTPLTNIKGWTVTLKADAARDEALVTEGLDIIESETDRLAQLVDELLDFSKLDNGRLELVRSSVHVPELIQQIGILMAPRAARLGIRLDIYADSDIPKITADENRLRQVFINLLDNSLKFTDAGGTIVVHAEVCHREVMIHIQDTGCGITEEELKLVLQKFYKGKNSPTGSGLGLSICQEIMRLHHGRMAIDSEPGAGTTVRIYLPINEQIIDREEAK</sequence>
<dbReference type="GO" id="GO:0000155">
    <property type="term" value="F:phosphorelay sensor kinase activity"/>
    <property type="evidence" value="ECO:0007669"/>
    <property type="project" value="InterPro"/>
</dbReference>
<evidence type="ECO:0000256" key="2">
    <source>
        <dbReference type="ARBA" id="ARBA00004651"/>
    </source>
</evidence>